<evidence type="ECO:0000256" key="2">
    <source>
        <dbReference type="ARBA" id="ARBA00022723"/>
    </source>
</evidence>
<evidence type="ECO:0000259" key="4">
    <source>
        <dbReference type="Pfam" id="PF04828"/>
    </source>
</evidence>
<dbReference type="GO" id="GO:0016846">
    <property type="term" value="F:carbon-sulfur lyase activity"/>
    <property type="evidence" value="ECO:0007669"/>
    <property type="project" value="InterPro"/>
</dbReference>
<keyword evidence="3" id="KW-0862">Zinc</keyword>
<dbReference type="Gene3D" id="3.90.1590.10">
    <property type="entry name" value="glutathione-dependent formaldehyde- activating enzyme (gfa)"/>
    <property type="match status" value="1"/>
</dbReference>
<evidence type="ECO:0000313" key="6">
    <source>
        <dbReference type="Proteomes" id="UP001337655"/>
    </source>
</evidence>
<dbReference type="GeneID" id="89924338"/>
<reference evidence="5 6" key="1">
    <citation type="submission" date="2023-08" db="EMBL/GenBank/DDBJ databases">
        <title>Black Yeasts Isolated from many extreme environments.</title>
        <authorList>
            <person name="Coleine C."/>
            <person name="Stajich J.E."/>
            <person name="Selbmann L."/>
        </authorList>
    </citation>
    <scope>NUCLEOTIDE SEQUENCE [LARGE SCALE GENOMIC DNA]</scope>
    <source>
        <strain evidence="5 6">CCFEE 5935</strain>
    </source>
</reference>
<evidence type="ECO:0000256" key="3">
    <source>
        <dbReference type="ARBA" id="ARBA00022833"/>
    </source>
</evidence>
<protein>
    <recommendedName>
        <fullName evidence="4">CENP-V/GFA domain-containing protein</fullName>
    </recommendedName>
</protein>
<proteinExistence type="inferred from homology"/>
<evidence type="ECO:0000256" key="1">
    <source>
        <dbReference type="ARBA" id="ARBA00005495"/>
    </source>
</evidence>
<dbReference type="InterPro" id="IPR011057">
    <property type="entry name" value="Mss4-like_sf"/>
</dbReference>
<organism evidence="5 6">
    <name type="scientific">Saxophila tyrrhenica</name>
    <dbReference type="NCBI Taxonomy" id="1690608"/>
    <lineage>
        <taxon>Eukaryota</taxon>
        <taxon>Fungi</taxon>
        <taxon>Dikarya</taxon>
        <taxon>Ascomycota</taxon>
        <taxon>Pezizomycotina</taxon>
        <taxon>Dothideomycetes</taxon>
        <taxon>Dothideomycetidae</taxon>
        <taxon>Mycosphaerellales</taxon>
        <taxon>Extremaceae</taxon>
        <taxon>Saxophila</taxon>
    </lineage>
</organism>
<evidence type="ECO:0000313" key="5">
    <source>
        <dbReference type="EMBL" id="KAK5172871.1"/>
    </source>
</evidence>
<dbReference type="EMBL" id="JAVRRT010000004">
    <property type="protein sequence ID" value="KAK5172871.1"/>
    <property type="molecule type" value="Genomic_DNA"/>
</dbReference>
<comment type="similarity">
    <text evidence="1">Belongs to the Gfa family.</text>
</comment>
<dbReference type="SUPFAM" id="SSF51316">
    <property type="entry name" value="Mss4-like"/>
    <property type="match status" value="1"/>
</dbReference>
<dbReference type="RefSeq" id="XP_064661589.1">
    <property type="nucleotide sequence ID" value="XM_064800250.1"/>
</dbReference>
<comment type="caution">
    <text evidence="5">The sequence shown here is derived from an EMBL/GenBank/DDBJ whole genome shotgun (WGS) entry which is preliminary data.</text>
</comment>
<feature type="domain" description="CENP-V/GFA" evidence="4">
    <location>
        <begin position="41"/>
        <end position="109"/>
    </location>
</feature>
<keyword evidence="2" id="KW-0479">Metal-binding</keyword>
<accession>A0AAV9PGP8</accession>
<dbReference type="AlphaFoldDB" id="A0AAV9PGP8"/>
<dbReference type="Proteomes" id="UP001337655">
    <property type="component" value="Unassembled WGS sequence"/>
</dbReference>
<gene>
    <name evidence="5" type="ORF">LTR77_002991</name>
</gene>
<sequence length="151" mass="17080">MDIGVLLPQLPAENWIGTVYCSNLAERFKHDCVTNLGQCQGFVITEGEDYLSTYVDSMTDSGQPLQRQFCKNCGSNLFNHTPLNDDIVSVSAGALDEFEDWKPSLEQYCIHRADFLEKTKSVEARYIESIKGDLERESDSTRPATEEFVQQ</sequence>
<name>A0AAV9PGP8_9PEZI</name>
<dbReference type="InterPro" id="IPR006913">
    <property type="entry name" value="CENP-V/GFA"/>
</dbReference>
<dbReference type="GO" id="GO:0046872">
    <property type="term" value="F:metal ion binding"/>
    <property type="evidence" value="ECO:0007669"/>
    <property type="project" value="UniProtKB-KW"/>
</dbReference>
<dbReference type="Pfam" id="PF04828">
    <property type="entry name" value="GFA"/>
    <property type="match status" value="1"/>
</dbReference>
<keyword evidence="6" id="KW-1185">Reference proteome</keyword>